<evidence type="ECO:0000259" key="11">
    <source>
        <dbReference type="PROSITE" id="PS50860"/>
    </source>
</evidence>
<dbReference type="InterPro" id="IPR002318">
    <property type="entry name" value="Ala-tRNA-lgiase_IIc"/>
</dbReference>
<keyword evidence="9" id="KW-0862">Zinc</keyword>
<dbReference type="InterPro" id="IPR012947">
    <property type="entry name" value="tRNA_SAD"/>
</dbReference>
<evidence type="ECO:0000256" key="3">
    <source>
        <dbReference type="ARBA" id="ARBA00022598"/>
    </source>
</evidence>
<gene>
    <name evidence="9" type="primary">alaS</name>
    <name evidence="12" type="ORF">AUK13_02720</name>
</gene>
<dbReference type="HAMAP" id="MF_00036_B">
    <property type="entry name" value="Ala_tRNA_synth_B"/>
    <property type="match status" value="1"/>
</dbReference>
<dbReference type="SMART" id="SM00863">
    <property type="entry name" value="tRNA_SAD"/>
    <property type="match status" value="1"/>
</dbReference>
<dbReference type="GO" id="GO:0000049">
    <property type="term" value="F:tRNA binding"/>
    <property type="evidence" value="ECO:0007669"/>
    <property type="project" value="UniProtKB-KW"/>
</dbReference>
<dbReference type="GO" id="GO:0006419">
    <property type="term" value="P:alanyl-tRNA aminoacylation"/>
    <property type="evidence" value="ECO:0007669"/>
    <property type="project" value="UniProtKB-UniRule"/>
</dbReference>
<dbReference type="SUPFAM" id="SSF55681">
    <property type="entry name" value="Class II aaRS and biotin synthetases"/>
    <property type="match status" value="1"/>
</dbReference>
<dbReference type="InterPro" id="IPR018165">
    <property type="entry name" value="Ala-tRNA-synth_IIc_core"/>
</dbReference>
<feature type="region of interest" description="Disordered" evidence="10">
    <location>
        <begin position="384"/>
        <end position="415"/>
    </location>
</feature>
<reference evidence="12 13" key="1">
    <citation type="journal article" date="2016" name="Environ. Microbiol.">
        <title>Genomic resolution of a cold subsurface aquifer community provides metabolic insights for novel microbes adapted to high CO concentrations.</title>
        <authorList>
            <person name="Probst A.J."/>
            <person name="Castelle C.J."/>
            <person name="Singh A."/>
            <person name="Brown C.T."/>
            <person name="Anantharaman K."/>
            <person name="Sharon I."/>
            <person name="Hug L.A."/>
            <person name="Burstein D."/>
            <person name="Emerson J.B."/>
            <person name="Thomas B.C."/>
            <person name="Banfield J.F."/>
        </authorList>
    </citation>
    <scope>NUCLEOTIDE SEQUENCE [LARGE SCALE GENOMIC DNA]</scope>
    <source>
        <strain evidence="12">CG2_30_39_24</strain>
    </source>
</reference>
<dbReference type="GO" id="GO:0008270">
    <property type="term" value="F:zinc ion binding"/>
    <property type="evidence" value="ECO:0007669"/>
    <property type="project" value="UniProtKB-UniRule"/>
</dbReference>
<evidence type="ECO:0000256" key="6">
    <source>
        <dbReference type="ARBA" id="ARBA00022884"/>
    </source>
</evidence>
<dbReference type="GO" id="GO:0004813">
    <property type="term" value="F:alanine-tRNA ligase activity"/>
    <property type="evidence" value="ECO:0007669"/>
    <property type="project" value="UniProtKB-UniRule"/>
</dbReference>
<sequence length="623" mass="69425">MTSEQLRKKYLEFFAEKGHAVIPSASLVPENDPSVLFTTAGMHPLVPFLMGEKHPAGQRLVNFQKCVRTGDIDCVGDQWHLTFFEMLGNWSLGDYGKKEALEWSYEFLTSKKWLGIPVEKLAVTVFAGDPPSLKLRGASAPFDREAFNIWQGLGIPEAKIFKYGKKENWWGPAGATGPCGPDSEMFYVTAKPACGPDCQPACSCGKYVEIWNDVFMEYNKTASGKFEPLAQKNVDTGMGVERTVSVLNGYQDNYQELIKPLVDKIEELAGKKYEGEFVRSMRIIADHLRAATFIMGDDLGIAPSNVDQGYVVRKLIRRAIRHGRMIGIQDNFTHKIGQAVMSAMGDVYPELIKNKEFVLANFKTEEDKFTKTLQAGLKEFHKSTENTKVQSLTPSPSPVLRERGTGRGRKTQKHTTELSGLATFNLFQTYGFPLELTKEMAYEKGFSVDEPGFNQEFKKHQELSRTAAAGKFKGGLGEQTEQTIKYHTATHLLHAALRQVLGDHVFQRGSNITDERLRFDFSHGAKMSAEQKAAVEKIVNQLIDDDLPVNFVELPVAEAKKKGAIGVFADKYGEQVKVYSIGDYSREICGGPHVARTGVLGHFKIIKEEASSAGVRRIKAILQ</sequence>
<keyword evidence="3 9" id="KW-0436">Ligase</keyword>
<evidence type="ECO:0000313" key="12">
    <source>
        <dbReference type="EMBL" id="OIP55505.1"/>
    </source>
</evidence>
<dbReference type="InterPro" id="IPR018163">
    <property type="entry name" value="Thr/Ala-tRNA-synth_IIc_edit"/>
</dbReference>
<keyword evidence="8 9" id="KW-0030">Aminoacyl-tRNA synthetase</keyword>
<dbReference type="EMBL" id="MNYR01000042">
    <property type="protein sequence ID" value="OIP55505.1"/>
    <property type="molecule type" value="Genomic_DNA"/>
</dbReference>
<comment type="similarity">
    <text evidence="1 9">Belongs to the class-II aminoacyl-tRNA synthetase family.</text>
</comment>
<evidence type="ECO:0000256" key="8">
    <source>
        <dbReference type="ARBA" id="ARBA00023146"/>
    </source>
</evidence>
<evidence type="ECO:0000256" key="7">
    <source>
        <dbReference type="ARBA" id="ARBA00022917"/>
    </source>
</evidence>
<dbReference type="PANTHER" id="PTHR11777">
    <property type="entry name" value="ALANYL-TRNA SYNTHETASE"/>
    <property type="match status" value="1"/>
</dbReference>
<dbReference type="SUPFAM" id="SSF55186">
    <property type="entry name" value="ThrRS/AlaRS common domain"/>
    <property type="match status" value="1"/>
</dbReference>
<dbReference type="FunFam" id="3.30.980.10:FF:000004">
    <property type="entry name" value="Alanine--tRNA ligase, cytoplasmic"/>
    <property type="match status" value="1"/>
</dbReference>
<keyword evidence="2 9" id="KW-0820">tRNA-binding</keyword>
<keyword evidence="7 9" id="KW-0648">Protein biosynthesis</keyword>
<comment type="caution">
    <text evidence="12">The sequence shown here is derived from an EMBL/GenBank/DDBJ whole genome shotgun (WGS) entry which is preliminary data.</text>
</comment>
<dbReference type="AlphaFoldDB" id="A0A1J5F5L2"/>
<evidence type="ECO:0000256" key="9">
    <source>
        <dbReference type="HAMAP-Rule" id="MF_00036"/>
    </source>
</evidence>
<keyword evidence="5 9" id="KW-0067">ATP-binding</keyword>
<evidence type="ECO:0000256" key="10">
    <source>
        <dbReference type="SAM" id="MobiDB-lite"/>
    </source>
</evidence>
<feature type="binding site" evidence="9">
    <location>
        <position position="491"/>
    </location>
    <ligand>
        <name>Zn(2+)</name>
        <dbReference type="ChEBI" id="CHEBI:29105"/>
    </ligand>
</feature>
<feature type="binding site" evidence="9">
    <location>
        <position position="589"/>
    </location>
    <ligand>
        <name>Zn(2+)</name>
        <dbReference type="ChEBI" id="CHEBI:29105"/>
    </ligand>
</feature>
<dbReference type="InterPro" id="IPR050058">
    <property type="entry name" value="Ala-tRNA_ligase"/>
</dbReference>
<dbReference type="Gene3D" id="3.30.930.10">
    <property type="entry name" value="Bira Bifunctional Protein, Domain 2"/>
    <property type="match status" value="1"/>
</dbReference>
<protein>
    <recommendedName>
        <fullName evidence="9">Alanine--tRNA ligase</fullName>
        <ecNumber evidence="9">6.1.1.7</ecNumber>
    </recommendedName>
    <alternativeName>
        <fullName evidence="9">Alanyl-tRNA synthetase</fullName>
        <shortName evidence="9">AlaRS</shortName>
    </alternativeName>
</protein>
<dbReference type="EC" id="6.1.1.7" evidence="9"/>
<comment type="catalytic activity">
    <reaction evidence="9">
        <text>tRNA(Ala) + L-alanine + ATP = L-alanyl-tRNA(Ala) + AMP + diphosphate</text>
        <dbReference type="Rhea" id="RHEA:12540"/>
        <dbReference type="Rhea" id="RHEA-COMP:9657"/>
        <dbReference type="Rhea" id="RHEA-COMP:9923"/>
        <dbReference type="ChEBI" id="CHEBI:30616"/>
        <dbReference type="ChEBI" id="CHEBI:33019"/>
        <dbReference type="ChEBI" id="CHEBI:57972"/>
        <dbReference type="ChEBI" id="CHEBI:78442"/>
        <dbReference type="ChEBI" id="CHEBI:78497"/>
        <dbReference type="ChEBI" id="CHEBI:456215"/>
        <dbReference type="EC" id="6.1.1.7"/>
    </reaction>
</comment>
<name>A0A1J5F5L2_9BACT</name>
<dbReference type="STRING" id="1805236.AUK13_02720"/>
<evidence type="ECO:0000313" key="13">
    <source>
        <dbReference type="Proteomes" id="UP000183922"/>
    </source>
</evidence>
<dbReference type="SUPFAM" id="SSF101353">
    <property type="entry name" value="Putative anticodon-binding domain of alanyl-tRNA synthetase (AlaRS)"/>
    <property type="match status" value="1"/>
</dbReference>
<evidence type="ECO:0000256" key="4">
    <source>
        <dbReference type="ARBA" id="ARBA00022741"/>
    </source>
</evidence>
<keyword evidence="9" id="KW-0963">Cytoplasm</keyword>
<dbReference type="PANTHER" id="PTHR11777:SF9">
    <property type="entry name" value="ALANINE--TRNA LIGASE, CYTOPLASMIC"/>
    <property type="match status" value="1"/>
</dbReference>
<dbReference type="CDD" id="cd00673">
    <property type="entry name" value="AlaRS_core"/>
    <property type="match status" value="1"/>
</dbReference>
<feature type="binding site" evidence="9">
    <location>
        <position position="593"/>
    </location>
    <ligand>
        <name>Zn(2+)</name>
        <dbReference type="ChEBI" id="CHEBI:29105"/>
    </ligand>
</feature>
<keyword evidence="9" id="KW-0479">Metal-binding</keyword>
<dbReference type="InterPro" id="IPR018162">
    <property type="entry name" value="Ala-tRNA-ligase_IIc_anticod-bd"/>
</dbReference>
<dbReference type="Gene3D" id="3.30.980.10">
    <property type="entry name" value="Threonyl-trna Synthetase, Chain A, domain 2"/>
    <property type="match status" value="1"/>
</dbReference>
<comment type="domain">
    <text evidence="9">Consists of three domains; the N-terminal catalytic domain, the editing domain and the C-terminal C-Ala domain. The editing domain removes incorrectly charged amino acids, while the C-Ala domain, along with tRNA(Ala), serves as a bridge to cooperatively bring together the editing and aminoacylation centers thus stimulating deacylation of misacylated tRNAs.</text>
</comment>
<dbReference type="InterPro" id="IPR018164">
    <property type="entry name" value="Ala-tRNA-synth_IIc_N"/>
</dbReference>
<dbReference type="Pfam" id="PF07973">
    <property type="entry name" value="tRNA_SAD"/>
    <property type="match status" value="1"/>
</dbReference>
<dbReference type="InterPro" id="IPR045864">
    <property type="entry name" value="aa-tRNA-synth_II/BPL/LPL"/>
</dbReference>
<comment type="function">
    <text evidence="9">Catalyzes the attachment of alanine to tRNA(Ala) in a two-step reaction: alanine is first activated by ATP to form Ala-AMP and then transferred to the acceptor end of tRNA(Ala). Also edits incorrectly charged Ser-tRNA(Ala) and Gly-tRNA(Ala) via its editing domain.</text>
</comment>
<dbReference type="Gene3D" id="3.30.54.20">
    <property type="match status" value="1"/>
</dbReference>
<dbReference type="GO" id="GO:0002161">
    <property type="term" value="F:aminoacyl-tRNA deacylase activity"/>
    <property type="evidence" value="ECO:0007669"/>
    <property type="project" value="TreeGrafter"/>
</dbReference>
<dbReference type="PROSITE" id="PS50860">
    <property type="entry name" value="AA_TRNA_LIGASE_II_ALA"/>
    <property type="match status" value="1"/>
</dbReference>
<dbReference type="Proteomes" id="UP000183922">
    <property type="component" value="Unassembled WGS sequence"/>
</dbReference>
<dbReference type="InterPro" id="IPR023033">
    <property type="entry name" value="Ala_tRNA_ligase_euk/bac"/>
</dbReference>
<keyword evidence="4 9" id="KW-0547">Nucleotide-binding</keyword>
<comment type="cofactor">
    <cofactor evidence="9">
        <name>Zn(2+)</name>
        <dbReference type="ChEBI" id="CHEBI:29105"/>
    </cofactor>
    <text evidence="9">Binds 1 zinc ion per subunit.</text>
</comment>
<dbReference type="GO" id="GO:0005829">
    <property type="term" value="C:cytosol"/>
    <property type="evidence" value="ECO:0007669"/>
    <property type="project" value="TreeGrafter"/>
</dbReference>
<evidence type="ECO:0000256" key="5">
    <source>
        <dbReference type="ARBA" id="ARBA00022840"/>
    </source>
</evidence>
<feature type="domain" description="Alanyl-transfer RNA synthetases family profile" evidence="11">
    <location>
        <begin position="1"/>
        <end position="623"/>
    </location>
</feature>
<dbReference type="PRINTS" id="PR00980">
    <property type="entry name" value="TRNASYNTHALA"/>
</dbReference>
<proteinExistence type="inferred from homology"/>
<dbReference type="GO" id="GO:0005524">
    <property type="term" value="F:ATP binding"/>
    <property type="evidence" value="ECO:0007669"/>
    <property type="project" value="UniProtKB-UniRule"/>
</dbReference>
<comment type="subcellular location">
    <subcellularLocation>
        <location evidence="9">Cytoplasm</location>
    </subcellularLocation>
</comment>
<organism evidence="12 13">
    <name type="scientific">Candidatus Kuenenbacteria bacterium CG2_30_39_24</name>
    <dbReference type="NCBI Taxonomy" id="1805236"/>
    <lineage>
        <taxon>Bacteria</taxon>
        <taxon>Candidatus Kueneniibacteriota</taxon>
    </lineage>
</organism>
<accession>A0A1J5F5L2</accession>
<evidence type="ECO:0000256" key="2">
    <source>
        <dbReference type="ARBA" id="ARBA00022555"/>
    </source>
</evidence>
<evidence type="ECO:0000256" key="1">
    <source>
        <dbReference type="ARBA" id="ARBA00008226"/>
    </source>
</evidence>
<keyword evidence="6 9" id="KW-0694">RNA-binding</keyword>
<feature type="binding site" evidence="9">
    <location>
        <position position="487"/>
    </location>
    <ligand>
        <name>Zn(2+)</name>
        <dbReference type="ChEBI" id="CHEBI:29105"/>
    </ligand>
</feature>
<dbReference type="NCBIfam" id="NF002436">
    <property type="entry name" value="PRK01584.1"/>
    <property type="match status" value="1"/>
</dbReference>
<dbReference type="Pfam" id="PF01411">
    <property type="entry name" value="tRNA-synt_2c"/>
    <property type="match status" value="2"/>
</dbReference>